<protein>
    <submittedName>
        <fullName evidence="2">Uncharacterized protein</fullName>
    </submittedName>
</protein>
<proteinExistence type="predicted"/>
<reference evidence="2" key="1">
    <citation type="submission" date="2007-04" db="EMBL/GenBank/DDBJ databases">
        <authorList>
            <consortium name="The Broad Institute Genome Sequencing Platform"/>
            <person name="Birren B."/>
            <person name="Lander E."/>
            <person name="Galagan J."/>
            <person name="Nusbaum C."/>
            <person name="Devon K."/>
            <person name="Ma L.-J."/>
            <person name="Jaffe D."/>
            <person name="Butler J."/>
            <person name="Alvarez P."/>
            <person name="Gnerre S."/>
            <person name="Grabherr M."/>
            <person name="Kleber M."/>
            <person name="Mauceli E."/>
            <person name="Brockman W."/>
            <person name="MacCallum I.A."/>
            <person name="Young S."/>
            <person name="LaButti K."/>
            <person name="DeCaprio D."/>
            <person name="Crawford M."/>
            <person name="Koehrsen M."/>
            <person name="Engels R."/>
            <person name="Montgomery P."/>
            <person name="Pearson M."/>
            <person name="Howarth C."/>
            <person name="Larson L."/>
            <person name="White J."/>
            <person name="O'Leary S."/>
            <person name="Kodira C."/>
            <person name="Zeng Q."/>
            <person name="Yandava C."/>
            <person name="Alvarado L."/>
            <person name="Kistler C."/>
            <person name="Shim W.-B."/>
            <person name="Kang S."/>
            <person name="Woloshuk C."/>
        </authorList>
    </citation>
    <scope>NUCLEOTIDE SEQUENCE</scope>
    <source>
        <strain evidence="2">4287</strain>
    </source>
</reference>
<evidence type="ECO:0000313" key="2">
    <source>
        <dbReference type="EMBL" id="KNA96241.1"/>
    </source>
</evidence>
<feature type="region of interest" description="Disordered" evidence="1">
    <location>
        <begin position="47"/>
        <end position="73"/>
    </location>
</feature>
<dbReference type="AlphaFoldDB" id="A0A0J9WH65"/>
<dbReference type="KEGG" id="fox:FOXG_18121"/>
<evidence type="ECO:0000313" key="3">
    <source>
        <dbReference type="Proteomes" id="UP000009097"/>
    </source>
</evidence>
<dbReference type="RefSeq" id="XP_018234287.1">
    <property type="nucleotide sequence ID" value="XM_018398168.1"/>
</dbReference>
<dbReference type="Proteomes" id="UP000009097">
    <property type="component" value="Unassembled WGS sequence"/>
</dbReference>
<sequence>MSCTVPTMPLASMANSLGSLDICASIRKSSSLGPIMSHANKATDIHRTRVDNGTPPTRRSGTRISRGGIGGLGLRDWDRDANLRWAFFDPSCRKSKEPRPHPAKVSTPTPLPRGGASVVNQAVGSHRQPANAGS</sequence>
<feature type="compositionally biased region" description="Low complexity" evidence="1">
    <location>
        <begin position="53"/>
        <end position="66"/>
    </location>
</feature>
<dbReference type="VEuPathDB" id="FungiDB:FOXG_18121"/>
<dbReference type="OrthoDB" id="5077800at2759"/>
<gene>
    <name evidence="2" type="ORF">FOXG_18121</name>
</gene>
<dbReference type="EMBL" id="DS231697">
    <property type="protein sequence ID" value="KNA96241.1"/>
    <property type="molecule type" value="Genomic_DNA"/>
</dbReference>
<feature type="compositionally biased region" description="Basic and acidic residues" evidence="1">
    <location>
        <begin position="91"/>
        <end position="100"/>
    </location>
</feature>
<reference evidence="2" key="2">
    <citation type="journal article" date="2010" name="Nature">
        <title>Comparative genomics reveals mobile pathogenicity chromosomes in Fusarium.</title>
        <authorList>
            <person name="Ma L.J."/>
            <person name="van der Does H.C."/>
            <person name="Borkovich K.A."/>
            <person name="Coleman J.J."/>
            <person name="Daboussi M.J."/>
            <person name="Di Pietro A."/>
            <person name="Dufresne M."/>
            <person name="Freitag M."/>
            <person name="Grabherr M."/>
            <person name="Henrissat B."/>
            <person name="Houterman P.M."/>
            <person name="Kang S."/>
            <person name="Shim W.B."/>
            <person name="Woloshuk C."/>
            <person name="Xie X."/>
            <person name="Xu J.R."/>
            <person name="Antoniw J."/>
            <person name="Baker S.E."/>
            <person name="Bluhm B.H."/>
            <person name="Breakspear A."/>
            <person name="Brown D.W."/>
            <person name="Butchko R.A."/>
            <person name="Chapman S."/>
            <person name="Coulson R."/>
            <person name="Coutinho P.M."/>
            <person name="Danchin E.G."/>
            <person name="Diener A."/>
            <person name="Gale L.R."/>
            <person name="Gardiner D.M."/>
            <person name="Goff S."/>
            <person name="Hammond-Kosack K.E."/>
            <person name="Hilburn K."/>
            <person name="Hua-Van A."/>
            <person name="Jonkers W."/>
            <person name="Kazan K."/>
            <person name="Kodira C.D."/>
            <person name="Koehrsen M."/>
            <person name="Kumar L."/>
            <person name="Lee Y.H."/>
            <person name="Li L."/>
            <person name="Manners J.M."/>
            <person name="Miranda-Saavedra D."/>
            <person name="Mukherjee M."/>
            <person name="Park G."/>
            <person name="Park J."/>
            <person name="Park S.Y."/>
            <person name="Proctor R.H."/>
            <person name="Regev A."/>
            <person name="Ruiz-Roldan M.C."/>
            <person name="Sain D."/>
            <person name="Sakthikumar S."/>
            <person name="Sykes S."/>
            <person name="Schwartz D.C."/>
            <person name="Turgeon B.G."/>
            <person name="Wapinski I."/>
            <person name="Yoder O."/>
            <person name="Young S."/>
            <person name="Zeng Q."/>
            <person name="Zhou S."/>
            <person name="Galagan J."/>
            <person name="Cuomo C.A."/>
            <person name="Kistler H.C."/>
            <person name="Rep M."/>
        </authorList>
    </citation>
    <scope>NUCLEOTIDE SEQUENCE [LARGE SCALE GENOMIC DNA]</scope>
    <source>
        <strain evidence="2">4287</strain>
    </source>
</reference>
<evidence type="ECO:0000256" key="1">
    <source>
        <dbReference type="SAM" id="MobiDB-lite"/>
    </source>
</evidence>
<name>A0A0J9WH65_FUSO4</name>
<accession>A0A0J9WH65</accession>
<dbReference type="GeneID" id="28958827"/>
<organism evidence="2 3">
    <name type="scientific">Fusarium oxysporum f. sp. lycopersici (strain 4287 / CBS 123668 / FGSC 9935 / NRRL 34936)</name>
    <name type="common">Fusarium vascular wilt of tomato</name>
    <dbReference type="NCBI Taxonomy" id="426428"/>
    <lineage>
        <taxon>Eukaryota</taxon>
        <taxon>Fungi</taxon>
        <taxon>Dikarya</taxon>
        <taxon>Ascomycota</taxon>
        <taxon>Pezizomycotina</taxon>
        <taxon>Sordariomycetes</taxon>
        <taxon>Hypocreomycetidae</taxon>
        <taxon>Hypocreales</taxon>
        <taxon>Nectriaceae</taxon>
        <taxon>Fusarium</taxon>
        <taxon>Fusarium oxysporum species complex</taxon>
    </lineage>
</organism>
<feature type="region of interest" description="Disordered" evidence="1">
    <location>
        <begin position="91"/>
        <end position="134"/>
    </location>
</feature>